<evidence type="ECO:0000256" key="4">
    <source>
        <dbReference type="ARBA" id="ARBA00022729"/>
    </source>
</evidence>
<dbReference type="AlphaFoldDB" id="A0A1H6CA60"/>
<evidence type="ECO:0000256" key="5">
    <source>
        <dbReference type="ARBA" id="ARBA00022801"/>
    </source>
</evidence>
<feature type="signal peptide" evidence="8">
    <location>
        <begin position="1"/>
        <end position="29"/>
    </location>
</feature>
<evidence type="ECO:0000256" key="2">
    <source>
        <dbReference type="ARBA" id="ARBA00022487"/>
    </source>
</evidence>
<dbReference type="PANTHER" id="PTHR33938">
    <property type="entry name" value="FERULOYL ESTERASE B-RELATED"/>
    <property type="match status" value="1"/>
</dbReference>
<keyword evidence="4 8" id="KW-0732">Signal</keyword>
<evidence type="ECO:0000313" key="10">
    <source>
        <dbReference type="Proteomes" id="UP000236745"/>
    </source>
</evidence>
<proteinExistence type="inferred from homology"/>
<protein>
    <submittedName>
        <fullName evidence="9">Feruloyl esterase</fullName>
    </submittedName>
</protein>
<gene>
    <name evidence="9" type="ORF">SAMN05444390_103314</name>
</gene>
<keyword evidence="6" id="KW-0106">Calcium</keyword>
<keyword evidence="3" id="KW-0479">Metal-binding</keyword>
<feature type="chain" id="PRO_5009294623" evidence="8">
    <location>
        <begin position="30"/>
        <end position="559"/>
    </location>
</feature>
<evidence type="ECO:0000256" key="8">
    <source>
        <dbReference type="SAM" id="SignalP"/>
    </source>
</evidence>
<organism evidence="9 10">
    <name type="scientific">Marinobacterium lutimaris</name>
    <dbReference type="NCBI Taxonomy" id="568106"/>
    <lineage>
        <taxon>Bacteria</taxon>
        <taxon>Pseudomonadati</taxon>
        <taxon>Pseudomonadota</taxon>
        <taxon>Gammaproteobacteria</taxon>
        <taxon>Oceanospirillales</taxon>
        <taxon>Oceanospirillaceae</taxon>
        <taxon>Marinobacterium</taxon>
    </lineage>
</organism>
<keyword evidence="10" id="KW-1185">Reference proteome</keyword>
<keyword evidence="5" id="KW-0378">Hydrolase</keyword>
<accession>A0A1H6CA60</accession>
<dbReference type="Proteomes" id="UP000236745">
    <property type="component" value="Unassembled WGS sequence"/>
</dbReference>
<dbReference type="InterPro" id="IPR029058">
    <property type="entry name" value="AB_hydrolase_fold"/>
</dbReference>
<dbReference type="RefSeq" id="WP_104004153.1">
    <property type="nucleotide sequence ID" value="NZ_FNVQ01000003.1"/>
</dbReference>
<evidence type="ECO:0000256" key="7">
    <source>
        <dbReference type="ARBA" id="ARBA00023157"/>
    </source>
</evidence>
<evidence type="ECO:0000256" key="1">
    <source>
        <dbReference type="ARBA" id="ARBA00006249"/>
    </source>
</evidence>
<dbReference type="GO" id="GO:0046872">
    <property type="term" value="F:metal ion binding"/>
    <property type="evidence" value="ECO:0007669"/>
    <property type="project" value="UniProtKB-KW"/>
</dbReference>
<dbReference type="GO" id="GO:0052689">
    <property type="term" value="F:carboxylic ester hydrolase activity"/>
    <property type="evidence" value="ECO:0007669"/>
    <property type="project" value="UniProtKB-KW"/>
</dbReference>
<dbReference type="InterPro" id="IPR011118">
    <property type="entry name" value="Tannase/feruloyl_esterase"/>
</dbReference>
<dbReference type="OrthoDB" id="7197884at2"/>
<evidence type="ECO:0000256" key="6">
    <source>
        <dbReference type="ARBA" id="ARBA00022837"/>
    </source>
</evidence>
<evidence type="ECO:0000256" key="3">
    <source>
        <dbReference type="ARBA" id="ARBA00022723"/>
    </source>
</evidence>
<keyword evidence="7" id="KW-1015">Disulfide bond</keyword>
<evidence type="ECO:0000313" key="9">
    <source>
        <dbReference type="EMBL" id="SEG69783.1"/>
    </source>
</evidence>
<name>A0A1H6CA60_9GAMM</name>
<keyword evidence="2" id="KW-0719">Serine esterase</keyword>
<dbReference type="PANTHER" id="PTHR33938:SF15">
    <property type="entry name" value="FERULOYL ESTERASE B-RELATED"/>
    <property type="match status" value="1"/>
</dbReference>
<comment type="similarity">
    <text evidence="1">Belongs to the tannase family.</text>
</comment>
<dbReference type="Pfam" id="PF07519">
    <property type="entry name" value="Tannase"/>
    <property type="match status" value="1"/>
</dbReference>
<sequence length="559" mass="59535">MSSNSASRSLGVATLSAAILAVISQGASAQMICDDINTETLGVIGVEVTSREAVAATDTLPAHCRINATTAQRVGEDGQDYQVRFQMNLPDDWNGDFVHQFNGGNDGSVNAATGPLLSGNQERTALGRGYAVLSSDAGHDGAAQNATAGLAAGSRFGLDPEARSFYGYKTVEVLTPIAKQIMHNFYGNDPQYSYGVGCSNGGRHGMVAASRLGDAYDGFLIGAPGFNLPRAAVQHALDVQQLSSLTGDVRSSLTDHDRLLVASAVLDACDTLDGVKDDLVSNTAACQATFNIDNYVCPMGETENCIDPDKAEVLKTIHAGPKDRKGNPIYSDWAWDSGIAGGDWRFWKISSGIPPWGGYPLIGVMGASSLAQVFTTPPTAVSGAPEDLIDFLMNFDIANDGDMIDARRGKFNESAMAFMTPPDAKNPKLKKFQRGGGKMIIFHGVADPVFSYNDTVNWYNRLDENYKGEADKFVKLYPVPGMNHCAGGPTTDDFDLFTQLVGWVESGDEPAAVTASIAAGNGEKFEGWSDNRTRKLCAYPQTAVYEGGDIESAASFRCE</sequence>
<reference evidence="9 10" key="1">
    <citation type="submission" date="2016-10" db="EMBL/GenBank/DDBJ databases">
        <authorList>
            <person name="de Groot N.N."/>
        </authorList>
    </citation>
    <scope>NUCLEOTIDE SEQUENCE [LARGE SCALE GENOMIC DNA]</scope>
    <source>
        <strain evidence="9 10">DSM 22012</strain>
    </source>
</reference>
<dbReference type="EMBL" id="FNVQ01000003">
    <property type="protein sequence ID" value="SEG69783.1"/>
    <property type="molecule type" value="Genomic_DNA"/>
</dbReference>
<dbReference type="SUPFAM" id="SSF53474">
    <property type="entry name" value="alpha/beta-Hydrolases"/>
    <property type="match status" value="1"/>
</dbReference>